<dbReference type="RefSeq" id="WP_148809392.1">
    <property type="nucleotide sequence ID" value="NZ_CP042243.1"/>
</dbReference>
<dbReference type="FunFam" id="3.40.50.720:FF:000045">
    <property type="entry name" value="1-deoxy-D-xylulose 5-phosphate reductoisomerase"/>
    <property type="match status" value="1"/>
</dbReference>
<dbReference type="SUPFAM" id="SSF69055">
    <property type="entry name" value="1-deoxy-D-xylulose-5-phosphate reductoisomerase, C-terminal domain"/>
    <property type="match status" value="1"/>
</dbReference>
<comment type="caution">
    <text evidence="9">Lacks conserved residue(s) required for the propagation of feature annotation.</text>
</comment>
<feature type="binding site" evidence="9">
    <location>
        <position position="124"/>
    </location>
    <ligand>
        <name>NADPH</name>
        <dbReference type="ChEBI" id="CHEBI:57783"/>
    </ligand>
</feature>
<feature type="binding site" evidence="9">
    <location>
        <position position="150"/>
    </location>
    <ligand>
        <name>Mn(2+)</name>
        <dbReference type="ChEBI" id="CHEBI:29035"/>
    </ligand>
</feature>
<evidence type="ECO:0000256" key="7">
    <source>
        <dbReference type="ARBA" id="ARBA00023229"/>
    </source>
</evidence>
<feature type="domain" description="1-deoxy-D-xylulose 5-phosphate reductoisomerase N-terminal" evidence="10">
    <location>
        <begin position="4"/>
        <end position="130"/>
    </location>
</feature>
<feature type="binding site" evidence="9">
    <location>
        <position position="150"/>
    </location>
    <ligand>
        <name>1-deoxy-D-xylulose 5-phosphate</name>
        <dbReference type="ChEBI" id="CHEBI:57792"/>
    </ligand>
</feature>
<dbReference type="GO" id="GO:0070402">
    <property type="term" value="F:NADPH binding"/>
    <property type="evidence" value="ECO:0007669"/>
    <property type="project" value="InterPro"/>
</dbReference>
<keyword evidence="7 9" id="KW-0414">Isoprene biosynthesis</keyword>
<dbReference type="PIRSF" id="PIRSF006205">
    <property type="entry name" value="Dxp_reductismrs"/>
    <property type="match status" value="1"/>
</dbReference>
<dbReference type="InterPro" id="IPR003821">
    <property type="entry name" value="DXP_reductoisomerase"/>
</dbReference>
<evidence type="ECO:0000256" key="8">
    <source>
        <dbReference type="ARBA" id="ARBA00048543"/>
    </source>
</evidence>
<feature type="binding site" evidence="9">
    <location>
        <position position="123"/>
    </location>
    <ligand>
        <name>1-deoxy-D-xylulose 5-phosphate</name>
        <dbReference type="ChEBI" id="CHEBI:57792"/>
    </ligand>
</feature>
<feature type="binding site" evidence="9">
    <location>
        <position position="38"/>
    </location>
    <ligand>
        <name>NADPH</name>
        <dbReference type="ChEBI" id="CHEBI:57783"/>
    </ligand>
</feature>
<keyword evidence="4 9" id="KW-0521">NADP</keyword>
<dbReference type="Proteomes" id="UP000324646">
    <property type="component" value="Chromosome"/>
</dbReference>
<dbReference type="Pfam" id="PF08436">
    <property type="entry name" value="DXP_redisom_C"/>
    <property type="match status" value="1"/>
</dbReference>
<keyword evidence="3 9" id="KW-0479">Metal-binding</keyword>
<evidence type="ECO:0000313" key="13">
    <source>
        <dbReference type="EMBL" id="QEK12237.1"/>
    </source>
</evidence>
<feature type="binding site" evidence="9">
    <location>
        <position position="122"/>
    </location>
    <ligand>
        <name>NADPH</name>
        <dbReference type="ChEBI" id="CHEBI:57783"/>
    </ligand>
</feature>
<feature type="binding site" evidence="9">
    <location>
        <position position="11"/>
    </location>
    <ligand>
        <name>NADPH</name>
        <dbReference type="ChEBI" id="CHEBI:57783"/>
    </ligand>
</feature>
<evidence type="ECO:0000259" key="11">
    <source>
        <dbReference type="Pfam" id="PF08436"/>
    </source>
</evidence>
<dbReference type="GO" id="GO:0016853">
    <property type="term" value="F:isomerase activity"/>
    <property type="evidence" value="ECO:0007669"/>
    <property type="project" value="UniProtKB-KW"/>
</dbReference>
<reference evidence="13 14" key="1">
    <citation type="submission" date="2019-07" db="EMBL/GenBank/DDBJ databases">
        <title>Complete genome of Crassaminicella thermophila SY095.</title>
        <authorList>
            <person name="Li X."/>
        </authorList>
    </citation>
    <scope>NUCLEOTIDE SEQUENCE [LARGE SCALE GENOMIC DNA]</scope>
    <source>
        <strain evidence="13 14">SY095</strain>
    </source>
</reference>
<dbReference type="SUPFAM" id="SSF55347">
    <property type="entry name" value="Glyceraldehyde-3-phosphate dehydrogenase-like, C-terminal domain"/>
    <property type="match status" value="1"/>
</dbReference>
<feature type="binding site" evidence="9">
    <location>
        <position position="210"/>
    </location>
    <ligand>
        <name>1-deoxy-D-xylulose 5-phosphate</name>
        <dbReference type="ChEBI" id="CHEBI:57792"/>
    </ligand>
</feature>
<dbReference type="Pfam" id="PF02670">
    <property type="entry name" value="DXP_reductoisom"/>
    <property type="match status" value="1"/>
</dbReference>
<evidence type="ECO:0000256" key="9">
    <source>
        <dbReference type="HAMAP-Rule" id="MF_00183"/>
    </source>
</evidence>
<dbReference type="GO" id="GO:0030145">
    <property type="term" value="F:manganese ion binding"/>
    <property type="evidence" value="ECO:0007669"/>
    <property type="project" value="TreeGrafter"/>
</dbReference>
<gene>
    <name evidence="9" type="primary">dxr</name>
    <name evidence="13" type="ORF">FQB35_07540</name>
</gene>
<feature type="binding site" evidence="9">
    <location>
        <position position="203"/>
    </location>
    <ligand>
        <name>NADPH</name>
        <dbReference type="ChEBI" id="CHEBI:57783"/>
    </ligand>
</feature>
<feature type="binding site" evidence="9">
    <location>
        <position position="216"/>
    </location>
    <ligand>
        <name>1-deoxy-D-xylulose 5-phosphate</name>
        <dbReference type="ChEBI" id="CHEBI:57792"/>
    </ligand>
</feature>
<evidence type="ECO:0000313" key="14">
    <source>
        <dbReference type="Proteomes" id="UP000324646"/>
    </source>
</evidence>
<feature type="domain" description="1-deoxy-D-xylulose 5-phosphate reductoisomerase C-terminal" evidence="11">
    <location>
        <begin position="144"/>
        <end position="227"/>
    </location>
</feature>
<dbReference type="EMBL" id="CP042243">
    <property type="protein sequence ID" value="QEK12237.1"/>
    <property type="molecule type" value="Genomic_DNA"/>
</dbReference>
<feature type="binding site" evidence="9">
    <location>
        <position position="174"/>
    </location>
    <ligand>
        <name>1-deoxy-D-xylulose 5-phosphate</name>
        <dbReference type="ChEBI" id="CHEBI:57792"/>
    </ligand>
</feature>
<dbReference type="HAMAP" id="MF_00183">
    <property type="entry name" value="DXP_reductoisom"/>
    <property type="match status" value="1"/>
</dbReference>
<evidence type="ECO:0000256" key="2">
    <source>
        <dbReference type="ARBA" id="ARBA00006825"/>
    </source>
</evidence>
<dbReference type="InterPro" id="IPR013512">
    <property type="entry name" value="DXP_reductoisomerase_N"/>
</dbReference>
<dbReference type="PANTHER" id="PTHR30525">
    <property type="entry name" value="1-DEOXY-D-XYLULOSE 5-PHOSPHATE REDUCTOISOMERASE"/>
    <property type="match status" value="1"/>
</dbReference>
<keyword evidence="5 9" id="KW-0560">Oxidoreductase</keyword>
<proteinExistence type="inferred from homology"/>
<feature type="binding site" evidence="9">
    <location>
        <position position="215"/>
    </location>
    <ligand>
        <name>1-deoxy-D-xylulose 5-phosphate</name>
        <dbReference type="ChEBI" id="CHEBI:57792"/>
    </ligand>
</feature>
<feature type="binding site" evidence="9">
    <location>
        <position position="149"/>
    </location>
    <ligand>
        <name>1-deoxy-D-xylulose 5-phosphate</name>
        <dbReference type="ChEBI" id="CHEBI:57792"/>
    </ligand>
</feature>
<dbReference type="GO" id="GO:0051484">
    <property type="term" value="P:isopentenyl diphosphate biosynthetic process, methylerythritol 4-phosphate pathway involved in terpenoid biosynthetic process"/>
    <property type="evidence" value="ECO:0007669"/>
    <property type="project" value="TreeGrafter"/>
</dbReference>
<dbReference type="NCBIfam" id="NF009114">
    <property type="entry name" value="PRK12464.1"/>
    <property type="match status" value="1"/>
</dbReference>
<comment type="function">
    <text evidence="9">Catalyzes the NADPH-dependent rearrangement and reduction of 1-deoxy-D-xylulose-5-phosphate (DXP) to 2-C-methyl-D-erythritol 4-phosphate (MEP).</text>
</comment>
<feature type="binding site" evidence="9">
    <location>
        <position position="219"/>
    </location>
    <ligand>
        <name>Mn(2+)</name>
        <dbReference type="ChEBI" id="CHEBI:29035"/>
    </ligand>
</feature>
<evidence type="ECO:0000256" key="3">
    <source>
        <dbReference type="ARBA" id="ARBA00022723"/>
    </source>
</evidence>
<feature type="binding site" evidence="9">
    <location>
        <position position="148"/>
    </location>
    <ligand>
        <name>Mn(2+)</name>
        <dbReference type="ChEBI" id="CHEBI:29035"/>
    </ligand>
</feature>
<name>A0A5C0SES3_CRATE</name>
<accession>A0A5C0SES3</accession>
<dbReference type="KEGG" id="crs:FQB35_07540"/>
<dbReference type="InterPro" id="IPR013644">
    <property type="entry name" value="DXP_reductoisomerase_C"/>
</dbReference>
<dbReference type="InterPro" id="IPR036169">
    <property type="entry name" value="DXPR_C_sf"/>
</dbReference>
<dbReference type="Pfam" id="PF13288">
    <property type="entry name" value="DXPR_C"/>
    <property type="match status" value="1"/>
</dbReference>
<dbReference type="SUPFAM" id="SSF51735">
    <property type="entry name" value="NAD(P)-binding Rossmann-fold domains"/>
    <property type="match status" value="1"/>
</dbReference>
<evidence type="ECO:0000259" key="12">
    <source>
        <dbReference type="Pfam" id="PF13288"/>
    </source>
</evidence>
<keyword evidence="9" id="KW-0460">Magnesium</keyword>
<comment type="similarity">
    <text evidence="2 9">Belongs to the DXR family.</text>
</comment>
<evidence type="ECO:0000256" key="1">
    <source>
        <dbReference type="ARBA" id="ARBA00005094"/>
    </source>
</evidence>
<feature type="binding site" evidence="9">
    <location>
        <position position="197"/>
    </location>
    <ligand>
        <name>1-deoxy-D-xylulose 5-phosphate</name>
        <dbReference type="ChEBI" id="CHEBI:57792"/>
    </ligand>
</feature>
<evidence type="ECO:0000259" key="10">
    <source>
        <dbReference type="Pfam" id="PF02670"/>
    </source>
</evidence>
<dbReference type="Gene3D" id="1.10.1740.10">
    <property type="match status" value="1"/>
</dbReference>
<dbReference type="InterPro" id="IPR036291">
    <property type="entry name" value="NAD(P)-bd_dom_sf"/>
</dbReference>
<evidence type="ECO:0000256" key="5">
    <source>
        <dbReference type="ARBA" id="ARBA00023002"/>
    </source>
</evidence>
<keyword evidence="14" id="KW-1185">Reference proteome</keyword>
<keyword evidence="13" id="KW-0413">Isomerase</keyword>
<comment type="catalytic activity">
    <reaction evidence="8">
        <text>2-C-methyl-D-erythritol 4-phosphate + NADP(+) = 1-deoxy-D-xylulose 5-phosphate + NADPH + H(+)</text>
        <dbReference type="Rhea" id="RHEA:13717"/>
        <dbReference type="ChEBI" id="CHEBI:15378"/>
        <dbReference type="ChEBI" id="CHEBI:57783"/>
        <dbReference type="ChEBI" id="CHEBI:57792"/>
        <dbReference type="ChEBI" id="CHEBI:58262"/>
        <dbReference type="ChEBI" id="CHEBI:58349"/>
        <dbReference type="EC" id="1.1.1.267"/>
    </reaction>
    <physiologicalReaction direction="right-to-left" evidence="8">
        <dbReference type="Rhea" id="RHEA:13719"/>
    </physiologicalReaction>
</comment>
<feature type="domain" description="DXP reductoisomerase C-terminal" evidence="12">
    <location>
        <begin position="259"/>
        <end position="375"/>
    </location>
</feature>
<organism evidence="13 14">
    <name type="scientific">Crassaminicella thermophila</name>
    <dbReference type="NCBI Taxonomy" id="2599308"/>
    <lineage>
        <taxon>Bacteria</taxon>
        <taxon>Bacillati</taxon>
        <taxon>Bacillota</taxon>
        <taxon>Clostridia</taxon>
        <taxon>Eubacteriales</taxon>
        <taxon>Clostridiaceae</taxon>
        <taxon>Crassaminicella</taxon>
    </lineage>
</organism>
<protein>
    <recommendedName>
        <fullName evidence="9">1-deoxy-D-xylulose 5-phosphate reductoisomerase</fullName>
        <shortName evidence="9">DXP reductoisomerase</shortName>
        <ecNumber evidence="9">1.1.1.267</ecNumber>
    </recommendedName>
    <alternativeName>
        <fullName evidence="9">1-deoxyxylulose-5-phosphate reductoisomerase</fullName>
    </alternativeName>
    <alternativeName>
        <fullName evidence="9">2-C-methyl-D-erythritol 4-phosphate synthase</fullName>
    </alternativeName>
</protein>
<feature type="binding site" evidence="9">
    <location>
        <position position="12"/>
    </location>
    <ligand>
        <name>NADPH</name>
        <dbReference type="ChEBI" id="CHEBI:57783"/>
    </ligand>
</feature>
<dbReference type="GO" id="GO:0030604">
    <property type="term" value="F:1-deoxy-D-xylulose-5-phosphate reductoisomerase activity"/>
    <property type="evidence" value="ECO:0007669"/>
    <property type="project" value="UniProtKB-UniRule"/>
</dbReference>
<dbReference type="AlphaFoldDB" id="A0A5C0SES3"/>
<feature type="binding site" evidence="9">
    <location>
        <position position="10"/>
    </location>
    <ligand>
        <name>NADPH</name>
        <dbReference type="ChEBI" id="CHEBI:57783"/>
    </ligand>
</feature>
<dbReference type="PANTHER" id="PTHR30525:SF0">
    <property type="entry name" value="1-DEOXY-D-XYLULOSE 5-PHOSPHATE REDUCTOISOMERASE, CHLOROPLASTIC"/>
    <property type="match status" value="1"/>
</dbReference>
<dbReference type="Gene3D" id="3.40.50.720">
    <property type="entry name" value="NAD(P)-binding Rossmann-like Domain"/>
    <property type="match status" value="1"/>
</dbReference>
<feature type="binding site" evidence="9">
    <location>
        <position position="219"/>
    </location>
    <ligand>
        <name>1-deoxy-D-xylulose 5-phosphate</name>
        <dbReference type="ChEBI" id="CHEBI:57792"/>
    </ligand>
</feature>
<dbReference type="UniPathway" id="UPA00056">
    <property type="reaction ID" value="UER00092"/>
</dbReference>
<dbReference type="EC" id="1.1.1.267" evidence="9"/>
<sequence length="382" mass="42730">MKNISILGSTGSIGTQTLDVVRNNKEKFNVVGLSANNNIDLLEQQIKEFKPEAVAVMNEKKALELKKRIGNSKTNVFHGIDGLVTIATLENADLIVTSVVGMIGLIPTIKAIQCKKNIALANKETLVTAGEIVMKEAKKNGISILPVDSEHSAIFQCMMGYTLKDIERIILTASGGPFRGFNKDQLKNVTATEALKHPKWNMGKKISIDSATLMNKGLEVIEAKWLFDLDINKIEVVIHPQSIIHSMLEYKDSSIIAQMGYPDMRIPIQFALTYPDRIINNYKKLDLLEISSLTFEKPDLNTFPCLKLAYEALRVGGSLPTVLNAANEELVELFIQGKIGFYDIPKTIEFILEKHDVEYKLDIDKIIDIDKWTRNFVKNILL</sequence>
<evidence type="ECO:0000256" key="6">
    <source>
        <dbReference type="ARBA" id="ARBA00023211"/>
    </source>
</evidence>
<dbReference type="NCBIfam" id="TIGR00243">
    <property type="entry name" value="Dxr"/>
    <property type="match status" value="1"/>
</dbReference>
<dbReference type="OrthoDB" id="9806546at2"/>
<comment type="pathway">
    <text evidence="1 9">Isoprenoid biosynthesis; isopentenyl diphosphate biosynthesis via DXP pathway; isopentenyl diphosphate from 1-deoxy-D-xylulose 5-phosphate: step 1/6.</text>
</comment>
<keyword evidence="6 9" id="KW-0464">Manganese</keyword>
<evidence type="ECO:0000256" key="4">
    <source>
        <dbReference type="ARBA" id="ARBA00022857"/>
    </source>
</evidence>
<dbReference type="InterPro" id="IPR026877">
    <property type="entry name" value="DXPR_C"/>
</dbReference>
<comment type="cofactor">
    <cofactor evidence="9">
        <name>Mg(2+)</name>
        <dbReference type="ChEBI" id="CHEBI:18420"/>
    </cofactor>
    <cofactor evidence="9">
        <name>Mn(2+)</name>
        <dbReference type="ChEBI" id="CHEBI:29035"/>
    </cofactor>
</comment>
<feature type="binding site" evidence="9">
    <location>
        <position position="13"/>
    </location>
    <ligand>
        <name>NADPH</name>
        <dbReference type="ChEBI" id="CHEBI:57783"/>
    </ligand>
</feature>